<dbReference type="InterPro" id="IPR020610">
    <property type="entry name" value="Thiolase_AS"/>
</dbReference>
<accession>A0ABW4GSJ1</accession>
<dbReference type="EMBL" id="JBHUCM010000051">
    <property type="protein sequence ID" value="MFD1545813.1"/>
    <property type="molecule type" value="Genomic_DNA"/>
</dbReference>
<proteinExistence type="predicted"/>
<sequence>MTTFHPTFRAIGAAVFALGLVTACGGGGGGEAAKKPPANPIATGQVPSYYPSAYSQIVETSKKEGGTLTIYQNVGQCSGVYAGGEGSRGSAR</sequence>
<dbReference type="PROSITE" id="PS00099">
    <property type="entry name" value="THIOLASE_3"/>
    <property type="match status" value="1"/>
</dbReference>
<comment type="caution">
    <text evidence="1">The sequence shown here is derived from an EMBL/GenBank/DDBJ whole genome shotgun (WGS) entry which is preliminary data.</text>
</comment>
<protein>
    <submittedName>
        <fullName evidence="1">Uncharacterized protein</fullName>
    </submittedName>
</protein>
<organism evidence="1 2">
    <name type="scientific">Nonomuraea guangzhouensis</name>
    <dbReference type="NCBI Taxonomy" id="1291555"/>
    <lineage>
        <taxon>Bacteria</taxon>
        <taxon>Bacillati</taxon>
        <taxon>Actinomycetota</taxon>
        <taxon>Actinomycetes</taxon>
        <taxon>Streptosporangiales</taxon>
        <taxon>Streptosporangiaceae</taxon>
        <taxon>Nonomuraea</taxon>
    </lineage>
</organism>
<dbReference type="Proteomes" id="UP001597097">
    <property type="component" value="Unassembled WGS sequence"/>
</dbReference>
<gene>
    <name evidence="1" type="ORF">ACFSJ0_52850</name>
</gene>
<evidence type="ECO:0000313" key="1">
    <source>
        <dbReference type="EMBL" id="MFD1545813.1"/>
    </source>
</evidence>
<reference evidence="2" key="1">
    <citation type="journal article" date="2019" name="Int. J. Syst. Evol. Microbiol.">
        <title>The Global Catalogue of Microorganisms (GCM) 10K type strain sequencing project: providing services to taxonomists for standard genome sequencing and annotation.</title>
        <authorList>
            <consortium name="The Broad Institute Genomics Platform"/>
            <consortium name="The Broad Institute Genome Sequencing Center for Infectious Disease"/>
            <person name="Wu L."/>
            <person name="Ma J."/>
        </authorList>
    </citation>
    <scope>NUCLEOTIDE SEQUENCE [LARGE SCALE GENOMIC DNA]</scope>
    <source>
        <strain evidence="2">CGMCC 1.15399</strain>
    </source>
</reference>
<dbReference type="RefSeq" id="WP_219539825.1">
    <property type="nucleotide sequence ID" value="NZ_JAHKRM010000078.1"/>
</dbReference>
<evidence type="ECO:0000313" key="2">
    <source>
        <dbReference type="Proteomes" id="UP001597097"/>
    </source>
</evidence>
<keyword evidence="2" id="KW-1185">Reference proteome</keyword>
<name>A0ABW4GSJ1_9ACTN</name>